<sequence length="513" mass="56066">MQPTPRRHQVPNIQSRSERRQQQFWLRPWLEWLAPIVKLLGLLLLLLGAFKILPMLLLIVEGQEQDTHIFLLSTLITLGTGGLMVVLGSLVPLRLRGRQIFLLTSLSWIVLSGFAALPLILGSTALSLSDAMFEAVSGLTTTGATILSDLDQMSHGILLWRAILQWLGGIGIIVLGMAILPFLQVGGMRLFQSESSDWSEKAVPRSGTLAKAIGKVYVGLTGLCILSYWLAGMSGFDALVHGLTTSATGGFANYDASMGQFADTPVILWIGILFMFLGALPFVLYVLMIQGSPMPMLRDSQVQALAKILLSAILVMTLYLITQHEWDWFEALTHAAFNIVSVVTTTGYASTDYNAWGHFAVIFFLYLMFIGGCSGSTSGGFKVFRHQLSLMLMRNQMMTLLHPRGVFSQRYNGKPVPDDVIRSMVAFAFFFFATIAALALALSFMGLDFITSFTAAVTAVANVGPGLGDTVGPAGNFSSLPDAGKWLMALGMILGRLEIVTFMILFTRAFWRA</sequence>
<keyword evidence="10" id="KW-0997">Cell inner membrane</keyword>
<comment type="similarity">
    <text evidence="10">Belongs to the TrkH potassium transport family.</text>
</comment>
<protein>
    <recommendedName>
        <fullName evidence="10">Trk system potassium uptake protein</fullName>
    </recommendedName>
</protein>
<keyword evidence="4 10" id="KW-0633">Potassium transport</keyword>
<keyword evidence="8 10" id="KW-0406">Ion transport</keyword>
<evidence type="ECO:0000256" key="9">
    <source>
        <dbReference type="ARBA" id="ARBA00023136"/>
    </source>
</evidence>
<evidence type="ECO:0000256" key="6">
    <source>
        <dbReference type="ARBA" id="ARBA00022958"/>
    </source>
</evidence>
<proteinExistence type="inferred from homology"/>
<comment type="caution">
    <text evidence="12">The sequence shown here is derived from an EMBL/GenBank/DDBJ whole genome shotgun (WGS) entry which is preliminary data.</text>
</comment>
<dbReference type="PIRSF" id="PIRSF006247">
    <property type="entry name" value="TrkH"/>
    <property type="match status" value="1"/>
</dbReference>
<name>A0ABW8PTY8_9GAMM</name>
<organism evidence="12 13">
    <name type="scientific">Marinospirillum alkalitolerans</name>
    <dbReference type="NCBI Taxonomy" id="3123374"/>
    <lineage>
        <taxon>Bacteria</taxon>
        <taxon>Pseudomonadati</taxon>
        <taxon>Pseudomonadota</taxon>
        <taxon>Gammaproteobacteria</taxon>
        <taxon>Oceanospirillales</taxon>
        <taxon>Oceanospirillaceae</taxon>
        <taxon>Marinospirillum</taxon>
    </lineage>
</organism>
<keyword evidence="2 10" id="KW-0813">Transport</keyword>
<comment type="subcellular location">
    <subcellularLocation>
        <location evidence="10">Cell inner membrane</location>
        <topology evidence="10">Multi-pass membrane protein</topology>
    </subcellularLocation>
    <subcellularLocation>
        <location evidence="1">Cell membrane</location>
        <topology evidence="1">Multi-pass membrane protein</topology>
    </subcellularLocation>
</comment>
<dbReference type="RefSeq" id="WP_405335844.1">
    <property type="nucleotide sequence ID" value="NZ_JBANFI010000001.1"/>
</dbReference>
<feature type="transmembrane region" description="Helical" evidence="11">
    <location>
        <begin position="212"/>
        <end position="231"/>
    </location>
</feature>
<evidence type="ECO:0000256" key="7">
    <source>
        <dbReference type="ARBA" id="ARBA00022989"/>
    </source>
</evidence>
<keyword evidence="13" id="KW-1185">Reference proteome</keyword>
<feature type="transmembrane region" description="Helical" evidence="11">
    <location>
        <begin position="266"/>
        <end position="288"/>
    </location>
</feature>
<feature type="transmembrane region" description="Helical" evidence="11">
    <location>
        <begin position="486"/>
        <end position="511"/>
    </location>
</feature>
<feature type="transmembrane region" description="Helical" evidence="11">
    <location>
        <begin position="70"/>
        <end position="93"/>
    </location>
</feature>
<feature type="transmembrane region" description="Helical" evidence="11">
    <location>
        <begin position="359"/>
        <end position="384"/>
    </location>
</feature>
<evidence type="ECO:0000256" key="11">
    <source>
        <dbReference type="SAM" id="Phobius"/>
    </source>
</evidence>
<dbReference type="InterPro" id="IPR004772">
    <property type="entry name" value="TrkH"/>
</dbReference>
<reference evidence="12 13" key="1">
    <citation type="submission" date="2024-02" db="EMBL/GenBank/DDBJ databases">
        <title>Marinospirillum sp. MEB 164 isolated from Lonar lake sediment.</title>
        <authorList>
            <person name="Joshi A."/>
            <person name="Thite S."/>
        </authorList>
    </citation>
    <scope>NUCLEOTIDE SEQUENCE [LARGE SCALE GENOMIC DNA]</scope>
    <source>
        <strain evidence="12 13">MEB164</strain>
    </source>
</reference>
<evidence type="ECO:0000256" key="3">
    <source>
        <dbReference type="ARBA" id="ARBA00022475"/>
    </source>
</evidence>
<feature type="transmembrane region" description="Helical" evidence="11">
    <location>
        <begin position="163"/>
        <end position="191"/>
    </location>
</feature>
<evidence type="ECO:0000256" key="1">
    <source>
        <dbReference type="ARBA" id="ARBA00004651"/>
    </source>
</evidence>
<gene>
    <name evidence="12" type="ORF">V6U78_00280</name>
</gene>
<keyword evidence="3 10" id="KW-1003">Cell membrane</keyword>
<keyword evidence="9 10" id="KW-0472">Membrane</keyword>
<accession>A0ABW8PTY8</accession>
<evidence type="ECO:0000256" key="5">
    <source>
        <dbReference type="ARBA" id="ARBA00022692"/>
    </source>
</evidence>
<dbReference type="EMBL" id="JBANFI010000001">
    <property type="protein sequence ID" value="MFK7159471.1"/>
    <property type="molecule type" value="Genomic_DNA"/>
</dbReference>
<keyword evidence="6 10" id="KW-0630">Potassium</keyword>
<feature type="transmembrane region" description="Helical" evidence="11">
    <location>
        <begin position="29"/>
        <end position="50"/>
    </location>
</feature>
<feature type="transmembrane region" description="Helical" evidence="11">
    <location>
        <begin position="304"/>
        <end position="322"/>
    </location>
</feature>
<dbReference type="Proteomes" id="UP001621714">
    <property type="component" value="Unassembled WGS sequence"/>
</dbReference>
<evidence type="ECO:0000256" key="4">
    <source>
        <dbReference type="ARBA" id="ARBA00022538"/>
    </source>
</evidence>
<evidence type="ECO:0000313" key="12">
    <source>
        <dbReference type="EMBL" id="MFK7159471.1"/>
    </source>
</evidence>
<evidence type="ECO:0000256" key="2">
    <source>
        <dbReference type="ARBA" id="ARBA00022448"/>
    </source>
</evidence>
<keyword evidence="7 11" id="KW-1133">Transmembrane helix</keyword>
<dbReference type="Pfam" id="PF02386">
    <property type="entry name" value="TrkH"/>
    <property type="match status" value="1"/>
</dbReference>
<feature type="transmembrane region" description="Helical" evidence="11">
    <location>
        <begin position="100"/>
        <end position="121"/>
    </location>
</feature>
<evidence type="ECO:0000256" key="8">
    <source>
        <dbReference type="ARBA" id="ARBA00023065"/>
    </source>
</evidence>
<keyword evidence="5 11" id="KW-0812">Transmembrane</keyword>
<dbReference type="PANTHER" id="PTHR32024:SF3">
    <property type="entry name" value="TRK SYSTEM POTASSIUM UPTAKE PROTEIN"/>
    <property type="match status" value="1"/>
</dbReference>
<evidence type="ECO:0000256" key="10">
    <source>
        <dbReference type="PIRNR" id="PIRNR006247"/>
    </source>
</evidence>
<feature type="transmembrane region" description="Helical" evidence="11">
    <location>
        <begin position="424"/>
        <end position="445"/>
    </location>
</feature>
<dbReference type="PANTHER" id="PTHR32024">
    <property type="entry name" value="TRK SYSTEM POTASSIUM UPTAKE PROTEIN TRKG-RELATED"/>
    <property type="match status" value="1"/>
</dbReference>
<evidence type="ECO:0000313" key="13">
    <source>
        <dbReference type="Proteomes" id="UP001621714"/>
    </source>
</evidence>
<dbReference type="InterPro" id="IPR003445">
    <property type="entry name" value="Cat_transpt"/>
</dbReference>